<gene>
    <name evidence="8" type="ORF">GGQ59_002219</name>
</gene>
<dbReference type="Gene3D" id="2.170.130.10">
    <property type="entry name" value="TonB-dependent receptor, plug domain"/>
    <property type="match status" value="1"/>
</dbReference>
<evidence type="ECO:0000256" key="3">
    <source>
        <dbReference type="ARBA" id="ARBA00023237"/>
    </source>
</evidence>
<dbReference type="Pfam" id="PF07715">
    <property type="entry name" value="Plug"/>
    <property type="match status" value="1"/>
</dbReference>
<dbReference type="PANTHER" id="PTHR40980:SF3">
    <property type="entry name" value="TONB-DEPENDENT RECEPTOR-LIKE BETA-BARREL DOMAIN-CONTAINING PROTEIN"/>
    <property type="match status" value="1"/>
</dbReference>
<dbReference type="InterPro" id="IPR010104">
    <property type="entry name" value="TonB_rcpt_bac"/>
</dbReference>
<keyword evidence="5" id="KW-0732">Signal</keyword>
<evidence type="ECO:0000256" key="5">
    <source>
        <dbReference type="SAM" id="SignalP"/>
    </source>
</evidence>
<sequence length="1190" mass="130640">MTKLRKRTTKTWALTGASVLALGLVGSALAQDVEADDEVSTEVADDSDVIVVTGVKQALQNAQDIKRDADTIVDSITATDIGSFPDKSVAEALQRVAGITVNRFAASSDTAHFSAEPSGVIVRGLQQVRSEFNGRDTFSANSSRGLSWGDISPELMAGVDTYKNQMAELIEGGIAGTINLRTRVPFDQQGRLLALSGNANYNSLAESTTPEVSGLFSDRWETGIGEFGVMVNAAYSKVETKSEGIQLYRMNRFCNVDYLTADGRQVTYDAPGHAIYQDCNEDGTIDQASEGIFFIPGATIFRDNTYNRDRTGIAAAAQWQDNDRKWLATVQYNRSKYDQSWEEYVLSSLPADLSYGQSIFYIVQNADADGNPIPPQPAVGTGDFVFDDQGLFQSGVLTNDIGWWGNDNSGENALFLQNGEGEGLVNDCYGWDGCAPRARGADFQTVTRSNNNNNVTEDFGFNLKYAPVDNFRLNFDAQYVQSEVQNYDIEAALNSYADFALDITGDYPQAEFRPGTNINYSDGGLTNPANYYVKHIMDHVEDSEGDELALRGDAEYDFDNSGWLNSLKVGVRYADRNQTVRWSGYNWQNVANNWTQNADYASPLAGPVSQADLNPEIAGRFGPDGFLGYPGASGLENRIFDLDLGDSPVSPREYVFFDMDLMQDQEGFAAAYGAPALGFVSADGWWPTCSNGNGAGSERDDEIDGTCFRLAEIADVEEETLAAYAQLNFGGADAEIFGVPFSGNLGLRWVNTKNSSTGGIVVPQLPDGLRTEYQLAFEDDGTPVIDPLTGEQEYEPSGVTLDTTQLSFAEYQARACAPLPSRENQQTGVVERPSVGFTQACYLSEAQYNFLDNAQLNSTANSEYDRFLPSFNIKFDLTDEWLLRLAASRAMSRPDIGNLRNYLSFGARFPQGQGTDDPLYIRDGNGNITGIDIFYEGSAQNPFLLPVMATQFDVSLEHYFADVGSFSFAVFYKEFEDYIQVGRYLREIENNGTTETVEIRGPLNGDGASIQGLEVSYQRFFDFLPAPFDGLGFQGNYTYVDNQGIANSRVPNTGESGDGTDTAQLDAENSAVSVNALEGLSEHSFNLVGFYEKGPLALRAAYNWRSEYLVTVIDCCVASPIWTQDQGFLDASIRYRVSDNVELSVQGQNLLNTKTVTEQQVQNAEDGGFRLPTAKFQNDVRFTFGVRLKY</sequence>
<organism evidence="8 9">
    <name type="scientific">Parvularcula dongshanensis</name>
    <dbReference type="NCBI Taxonomy" id="1173995"/>
    <lineage>
        <taxon>Bacteria</taxon>
        <taxon>Pseudomonadati</taxon>
        <taxon>Pseudomonadota</taxon>
        <taxon>Alphaproteobacteria</taxon>
        <taxon>Parvularculales</taxon>
        <taxon>Parvularculaceae</taxon>
        <taxon>Parvularcula</taxon>
    </lineage>
</organism>
<evidence type="ECO:0000313" key="9">
    <source>
        <dbReference type="Proteomes" id="UP000563524"/>
    </source>
</evidence>
<keyword evidence="9" id="KW-1185">Reference proteome</keyword>
<reference evidence="8 9" key="1">
    <citation type="submission" date="2020-08" db="EMBL/GenBank/DDBJ databases">
        <title>Genomic Encyclopedia of Type Strains, Phase IV (KMG-IV): sequencing the most valuable type-strain genomes for metagenomic binning, comparative biology and taxonomic classification.</title>
        <authorList>
            <person name="Goeker M."/>
        </authorList>
    </citation>
    <scope>NUCLEOTIDE SEQUENCE [LARGE SCALE GENOMIC DNA]</scope>
    <source>
        <strain evidence="8 9">DSM 102850</strain>
    </source>
</reference>
<feature type="signal peptide" evidence="5">
    <location>
        <begin position="1"/>
        <end position="30"/>
    </location>
</feature>
<dbReference type="InterPro" id="IPR012910">
    <property type="entry name" value="Plug_dom"/>
</dbReference>
<feature type="chain" id="PRO_5032778312" evidence="5">
    <location>
        <begin position="31"/>
        <end position="1190"/>
    </location>
</feature>
<keyword evidence="3" id="KW-0998">Cell outer membrane</keyword>
<evidence type="ECO:0000259" key="6">
    <source>
        <dbReference type="Pfam" id="PF00593"/>
    </source>
</evidence>
<evidence type="ECO:0000256" key="4">
    <source>
        <dbReference type="RuleBase" id="RU003357"/>
    </source>
</evidence>
<dbReference type="Proteomes" id="UP000563524">
    <property type="component" value="Unassembled WGS sequence"/>
</dbReference>
<feature type="domain" description="TonB-dependent receptor-like beta-barrel" evidence="6">
    <location>
        <begin position="493"/>
        <end position="1150"/>
    </location>
</feature>
<dbReference type="NCBIfam" id="TIGR01782">
    <property type="entry name" value="TonB-Xanth-Caul"/>
    <property type="match status" value="1"/>
</dbReference>
<evidence type="ECO:0000256" key="2">
    <source>
        <dbReference type="ARBA" id="ARBA00023136"/>
    </source>
</evidence>
<comment type="caution">
    <text evidence="8">The sequence shown here is derived from an EMBL/GenBank/DDBJ whole genome shotgun (WGS) entry which is preliminary data.</text>
</comment>
<comment type="similarity">
    <text evidence="4">Belongs to the TonB-dependent receptor family.</text>
</comment>
<keyword evidence="8" id="KW-0675">Receptor</keyword>
<dbReference type="PANTHER" id="PTHR40980">
    <property type="entry name" value="PLUG DOMAIN-CONTAINING PROTEIN"/>
    <property type="match status" value="1"/>
</dbReference>
<dbReference type="SUPFAM" id="SSF56935">
    <property type="entry name" value="Porins"/>
    <property type="match status" value="1"/>
</dbReference>
<dbReference type="InterPro" id="IPR037066">
    <property type="entry name" value="Plug_dom_sf"/>
</dbReference>
<dbReference type="AlphaFoldDB" id="A0A840I5L0"/>
<comment type="subcellular location">
    <subcellularLocation>
        <location evidence="1 4">Cell outer membrane</location>
    </subcellularLocation>
</comment>
<dbReference type="GO" id="GO:0009279">
    <property type="term" value="C:cell outer membrane"/>
    <property type="evidence" value="ECO:0007669"/>
    <property type="project" value="UniProtKB-SubCell"/>
</dbReference>
<evidence type="ECO:0000313" key="8">
    <source>
        <dbReference type="EMBL" id="MBB4659682.1"/>
    </source>
</evidence>
<proteinExistence type="inferred from homology"/>
<dbReference type="Pfam" id="PF00593">
    <property type="entry name" value="TonB_dep_Rec_b-barrel"/>
    <property type="match status" value="1"/>
</dbReference>
<dbReference type="Gene3D" id="2.40.170.20">
    <property type="entry name" value="TonB-dependent receptor, beta-barrel domain"/>
    <property type="match status" value="1"/>
</dbReference>
<feature type="domain" description="TonB-dependent receptor plug" evidence="7">
    <location>
        <begin position="66"/>
        <end position="176"/>
    </location>
</feature>
<protein>
    <submittedName>
        <fullName evidence="8">TonB-dependent receptor</fullName>
    </submittedName>
</protein>
<dbReference type="InterPro" id="IPR036942">
    <property type="entry name" value="Beta-barrel_TonB_sf"/>
</dbReference>
<evidence type="ECO:0000256" key="1">
    <source>
        <dbReference type="ARBA" id="ARBA00004442"/>
    </source>
</evidence>
<dbReference type="InterPro" id="IPR000531">
    <property type="entry name" value="Beta-barrel_TonB"/>
</dbReference>
<keyword evidence="2 4" id="KW-0472">Membrane</keyword>
<name>A0A840I5L0_9PROT</name>
<evidence type="ECO:0000259" key="7">
    <source>
        <dbReference type="Pfam" id="PF07715"/>
    </source>
</evidence>
<accession>A0A840I5L0</accession>
<keyword evidence="4" id="KW-0798">TonB box</keyword>
<dbReference type="EMBL" id="JACHOB010000004">
    <property type="protein sequence ID" value="MBB4659682.1"/>
    <property type="molecule type" value="Genomic_DNA"/>
</dbReference>